<dbReference type="InterPro" id="IPR000873">
    <property type="entry name" value="AMP-dep_synth/lig_dom"/>
</dbReference>
<sequence length="244" mass="27148">MLTESYYYDTRYPECKQTLCEMLEEIYQCDSGSHFTWVKPYIRMSHKELYEQSMTVAKGLLSLGLKRGDTVCSFGSQGPESMFMLIACASLGIKFCGTYLHAPVKKVLRTTITKVNPTAVLVGNSRSGSNQEHVFIEFCKALEELAAEGLPKISHILYDSRVEGDDNCKIPDGWISLTSIARSGPQSISNEVLSKAKSILSKDEPFLYFCSSGSTGEPKIVLTSSRIFTNRSNIARSRHNGVKK</sequence>
<dbReference type="AlphaFoldDB" id="A0A7J7J9M3"/>
<organism evidence="2 3">
    <name type="scientific">Bugula neritina</name>
    <name type="common">Brown bryozoan</name>
    <name type="synonym">Sertularia neritina</name>
    <dbReference type="NCBI Taxonomy" id="10212"/>
    <lineage>
        <taxon>Eukaryota</taxon>
        <taxon>Metazoa</taxon>
        <taxon>Spiralia</taxon>
        <taxon>Lophotrochozoa</taxon>
        <taxon>Bryozoa</taxon>
        <taxon>Gymnolaemata</taxon>
        <taxon>Cheilostomatida</taxon>
        <taxon>Flustrina</taxon>
        <taxon>Buguloidea</taxon>
        <taxon>Bugulidae</taxon>
        <taxon>Bugula</taxon>
    </lineage>
</organism>
<dbReference type="InterPro" id="IPR020845">
    <property type="entry name" value="AMP-binding_CS"/>
</dbReference>
<evidence type="ECO:0000313" key="3">
    <source>
        <dbReference type="Proteomes" id="UP000593567"/>
    </source>
</evidence>
<evidence type="ECO:0000313" key="2">
    <source>
        <dbReference type="EMBL" id="KAF6022932.1"/>
    </source>
</evidence>
<comment type="caution">
    <text evidence="2">The sequence shown here is derived from an EMBL/GenBank/DDBJ whole genome shotgun (WGS) entry which is preliminary data.</text>
</comment>
<protein>
    <submittedName>
        <fullName evidence="2">YngI</fullName>
    </submittedName>
</protein>
<dbReference type="EMBL" id="VXIV02002785">
    <property type="protein sequence ID" value="KAF6022932.1"/>
    <property type="molecule type" value="Genomic_DNA"/>
</dbReference>
<dbReference type="Proteomes" id="UP000593567">
    <property type="component" value="Unassembled WGS sequence"/>
</dbReference>
<proteinExistence type="predicted"/>
<reference evidence="2" key="1">
    <citation type="submission" date="2020-06" db="EMBL/GenBank/DDBJ databases">
        <title>Draft genome of Bugula neritina, a colonial animal packing powerful symbionts and potential medicines.</title>
        <authorList>
            <person name="Rayko M."/>
        </authorList>
    </citation>
    <scope>NUCLEOTIDE SEQUENCE [LARGE SCALE GENOMIC DNA]</scope>
    <source>
        <strain evidence="2">Kwan_BN1</strain>
    </source>
</reference>
<evidence type="ECO:0000259" key="1">
    <source>
        <dbReference type="Pfam" id="PF00501"/>
    </source>
</evidence>
<dbReference type="Pfam" id="PF00501">
    <property type="entry name" value="AMP-binding"/>
    <property type="match status" value="1"/>
</dbReference>
<accession>A0A7J7J9M3</accession>
<dbReference type="PANTHER" id="PTHR42814:SF3">
    <property type="entry name" value="BETA-N-ACETYLHEXOSAMINIDASE"/>
    <property type="match status" value="1"/>
</dbReference>
<feature type="domain" description="AMP-dependent synthetase/ligase" evidence="1">
    <location>
        <begin position="39"/>
        <end position="231"/>
    </location>
</feature>
<dbReference type="InterPro" id="IPR042099">
    <property type="entry name" value="ANL_N_sf"/>
</dbReference>
<keyword evidence="3" id="KW-1185">Reference proteome</keyword>
<dbReference type="Gene3D" id="3.40.50.12780">
    <property type="entry name" value="N-terminal domain of ligase-like"/>
    <property type="match status" value="1"/>
</dbReference>
<dbReference type="PROSITE" id="PS00455">
    <property type="entry name" value="AMP_BINDING"/>
    <property type="match status" value="1"/>
</dbReference>
<name>A0A7J7J9M3_BUGNE</name>
<dbReference type="SUPFAM" id="SSF56801">
    <property type="entry name" value="Acetyl-CoA synthetase-like"/>
    <property type="match status" value="1"/>
</dbReference>
<dbReference type="PANTHER" id="PTHR42814">
    <property type="entry name" value="AMP-BINDING DOMAIN-CONTAINING PROTEIN"/>
    <property type="match status" value="1"/>
</dbReference>
<gene>
    <name evidence="2" type="ORF">EB796_018757</name>
</gene>
<dbReference type="OrthoDB" id="6071006at2759"/>